<proteinExistence type="predicted"/>
<feature type="transmembrane region" description="Helical" evidence="6">
    <location>
        <begin position="379"/>
        <end position="397"/>
    </location>
</feature>
<feature type="transmembrane region" description="Helical" evidence="6">
    <location>
        <begin position="417"/>
        <end position="436"/>
    </location>
</feature>
<dbReference type="EMBL" id="CAJPWZ010002271">
    <property type="protein sequence ID" value="CAG2234792.1"/>
    <property type="molecule type" value="Genomic_DNA"/>
</dbReference>
<organism evidence="7 8">
    <name type="scientific">Mytilus edulis</name>
    <name type="common">Blue mussel</name>
    <dbReference type="NCBI Taxonomy" id="6550"/>
    <lineage>
        <taxon>Eukaryota</taxon>
        <taxon>Metazoa</taxon>
        <taxon>Spiralia</taxon>
        <taxon>Lophotrochozoa</taxon>
        <taxon>Mollusca</taxon>
        <taxon>Bivalvia</taxon>
        <taxon>Autobranchia</taxon>
        <taxon>Pteriomorphia</taxon>
        <taxon>Mytilida</taxon>
        <taxon>Mytiloidea</taxon>
        <taxon>Mytilidae</taxon>
        <taxon>Mytilinae</taxon>
        <taxon>Mytilus</taxon>
    </lineage>
</organism>
<keyword evidence="3 6" id="KW-1133">Transmembrane helix</keyword>
<dbReference type="Pfam" id="PF07690">
    <property type="entry name" value="MFS_1"/>
    <property type="match status" value="1"/>
</dbReference>
<feature type="transmembrane region" description="Helical" evidence="6">
    <location>
        <begin position="31"/>
        <end position="54"/>
    </location>
</feature>
<dbReference type="InterPro" id="IPR036259">
    <property type="entry name" value="MFS_trans_sf"/>
</dbReference>
<feature type="transmembrane region" description="Helical" evidence="6">
    <location>
        <begin position="284"/>
        <end position="310"/>
    </location>
</feature>
<feature type="transmembrane region" description="Helical" evidence="6">
    <location>
        <begin position="158"/>
        <end position="178"/>
    </location>
</feature>
<comment type="subcellular location">
    <subcellularLocation>
        <location evidence="1">Membrane</location>
        <topology evidence="1">Multi-pass membrane protein</topology>
    </subcellularLocation>
</comment>
<feature type="transmembrane region" description="Helical" evidence="6">
    <location>
        <begin position="355"/>
        <end position="373"/>
    </location>
</feature>
<evidence type="ECO:0000256" key="4">
    <source>
        <dbReference type="ARBA" id="ARBA00023136"/>
    </source>
</evidence>
<sequence>MDERVPLIKRDNSSLQQKKNSHKSEYTKAKLSLFVMINYFAIEFAGLTQPQYIYSYLENALESNNTSVDIHNNISSNHQNNCFNKSSSSADESREQASSWTWYISLAEYGVAFPVLFYIGPLTDRIGRKPLLLYNTVMVFISFVLKTIVVYGRFPLQYYVAASAIEGLAGTPFAFNLINHAIIADTTTLGNDRSLMMMIYDALLGLGAICSNIGTGYLIQLLGFTYPYLVSSGLLLILPILIFCTLEETWKPPKDKSKTSVFKLPIKNFTLCFKRQHVSNKLGYFIANLFILLLVIFPYTSISSILTLFLLGEPFCWTSEHIGWYNAGVDFVKYIGGTTMLKIMHSCCVWLKDEIIIVFAMLSSIAYLILMGFSNNDWMVYGAGFAAIFRVLCIPLLKATLSRKVNPTKQGVMFSNVYLFEVLSVLSGSTTFNNIYRQTLTVYRGFIFFIMAGFPVSGLILMGFVSCFDSTTIQKELVIEKVDIQVPSSENDVKGVLITQI</sequence>
<feature type="transmembrane region" description="Helical" evidence="6">
    <location>
        <begin position="199"/>
        <end position="219"/>
    </location>
</feature>
<dbReference type="OrthoDB" id="419734at2759"/>
<dbReference type="SUPFAM" id="SSF103473">
    <property type="entry name" value="MFS general substrate transporter"/>
    <property type="match status" value="1"/>
</dbReference>
<protein>
    <submittedName>
        <fullName evidence="7">SLC46A1</fullName>
    </submittedName>
</protein>
<dbReference type="GO" id="GO:0016020">
    <property type="term" value="C:membrane"/>
    <property type="evidence" value="ECO:0007669"/>
    <property type="project" value="UniProtKB-SubCell"/>
</dbReference>
<gene>
    <name evidence="7" type="ORF">MEDL_47384</name>
</gene>
<name>A0A8S3TWN2_MYTED</name>
<dbReference type="InterPro" id="IPR011701">
    <property type="entry name" value="MFS"/>
</dbReference>
<feature type="transmembrane region" description="Helical" evidence="6">
    <location>
        <begin position="442"/>
        <end position="465"/>
    </location>
</feature>
<feature type="transmembrane region" description="Helical" evidence="6">
    <location>
        <begin position="225"/>
        <end position="246"/>
    </location>
</feature>
<dbReference type="Proteomes" id="UP000683360">
    <property type="component" value="Unassembled WGS sequence"/>
</dbReference>
<dbReference type="Gene3D" id="1.20.1250.20">
    <property type="entry name" value="MFS general substrate transporter like domains"/>
    <property type="match status" value="1"/>
</dbReference>
<feature type="region of interest" description="Disordered" evidence="5">
    <location>
        <begin position="1"/>
        <end position="21"/>
    </location>
</feature>
<reference evidence="7" key="1">
    <citation type="submission" date="2021-03" db="EMBL/GenBank/DDBJ databases">
        <authorList>
            <person name="Bekaert M."/>
        </authorList>
    </citation>
    <scope>NUCLEOTIDE SEQUENCE</scope>
</reference>
<dbReference type="PANTHER" id="PTHR23507">
    <property type="entry name" value="ZGC:174356"/>
    <property type="match status" value="1"/>
</dbReference>
<evidence type="ECO:0000256" key="2">
    <source>
        <dbReference type="ARBA" id="ARBA00022692"/>
    </source>
</evidence>
<evidence type="ECO:0000256" key="1">
    <source>
        <dbReference type="ARBA" id="ARBA00004141"/>
    </source>
</evidence>
<evidence type="ECO:0000256" key="3">
    <source>
        <dbReference type="ARBA" id="ARBA00022989"/>
    </source>
</evidence>
<evidence type="ECO:0000256" key="5">
    <source>
        <dbReference type="SAM" id="MobiDB-lite"/>
    </source>
</evidence>
<keyword evidence="4 6" id="KW-0472">Membrane</keyword>
<feature type="compositionally biased region" description="Basic and acidic residues" evidence="5">
    <location>
        <begin position="1"/>
        <end position="12"/>
    </location>
</feature>
<keyword evidence="2 6" id="KW-0812">Transmembrane</keyword>
<dbReference type="GO" id="GO:0022857">
    <property type="term" value="F:transmembrane transporter activity"/>
    <property type="evidence" value="ECO:0007669"/>
    <property type="project" value="InterPro"/>
</dbReference>
<evidence type="ECO:0000313" key="7">
    <source>
        <dbReference type="EMBL" id="CAG2234792.1"/>
    </source>
</evidence>
<dbReference type="AlphaFoldDB" id="A0A8S3TWN2"/>
<accession>A0A8S3TWN2</accession>
<evidence type="ECO:0000256" key="6">
    <source>
        <dbReference type="SAM" id="Phobius"/>
    </source>
</evidence>
<feature type="transmembrane region" description="Helical" evidence="6">
    <location>
        <begin position="100"/>
        <end position="119"/>
    </location>
</feature>
<evidence type="ECO:0000313" key="8">
    <source>
        <dbReference type="Proteomes" id="UP000683360"/>
    </source>
</evidence>
<feature type="transmembrane region" description="Helical" evidence="6">
    <location>
        <begin position="322"/>
        <end position="343"/>
    </location>
</feature>
<keyword evidence="8" id="KW-1185">Reference proteome</keyword>
<feature type="transmembrane region" description="Helical" evidence="6">
    <location>
        <begin position="131"/>
        <end position="152"/>
    </location>
</feature>
<dbReference type="PANTHER" id="PTHR23507:SF1">
    <property type="entry name" value="FI18259P1-RELATED"/>
    <property type="match status" value="1"/>
</dbReference>
<comment type="caution">
    <text evidence="7">The sequence shown here is derived from an EMBL/GenBank/DDBJ whole genome shotgun (WGS) entry which is preliminary data.</text>
</comment>